<dbReference type="InterPro" id="IPR050796">
    <property type="entry name" value="SCF_F-box_component"/>
</dbReference>
<dbReference type="Proteomes" id="UP000241394">
    <property type="component" value="Chromosome LG9"/>
</dbReference>
<proteinExistence type="predicted"/>
<dbReference type="AlphaFoldDB" id="A0A2R6R6N2"/>
<dbReference type="InterPro" id="IPR017451">
    <property type="entry name" value="F-box-assoc_interact_dom"/>
</dbReference>
<evidence type="ECO:0000313" key="3">
    <source>
        <dbReference type="Proteomes" id="UP000241394"/>
    </source>
</evidence>
<accession>A0A2R6R6N2</accession>
<dbReference type="OMA" id="GIRESWI"/>
<feature type="domain" description="F-box" evidence="1">
    <location>
        <begin position="36"/>
        <end position="81"/>
    </location>
</feature>
<dbReference type="Gene3D" id="1.20.1280.50">
    <property type="match status" value="1"/>
</dbReference>
<dbReference type="OrthoDB" id="610337at2759"/>
<keyword evidence="3" id="KW-1185">Reference proteome</keyword>
<dbReference type="SMART" id="SM00256">
    <property type="entry name" value="FBOX"/>
    <property type="match status" value="1"/>
</dbReference>
<dbReference type="PANTHER" id="PTHR31672:SF13">
    <property type="entry name" value="F-BOX PROTEIN CPR30-LIKE"/>
    <property type="match status" value="1"/>
</dbReference>
<dbReference type="Gramene" id="PSS21676">
    <property type="protein sequence ID" value="PSS21676"/>
    <property type="gene ID" value="CEY00_Acc10725"/>
</dbReference>
<reference evidence="2 3" key="1">
    <citation type="submission" date="2017-07" db="EMBL/GenBank/DDBJ databases">
        <title>An improved, manually edited Actinidia chinensis var. chinensis (kiwifruit) genome highlights the challenges associated with draft genomes and gene prediction in plants.</title>
        <authorList>
            <person name="Pilkington S."/>
            <person name="Crowhurst R."/>
            <person name="Hilario E."/>
            <person name="Nardozza S."/>
            <person name="Fraser L."/>
            <person name="Peng Y."/>
            <person name="Gunaseelan K."/>
            <person name="Simpson R."/>
            <person name="Tahir J."/>
            <person name="Deroles S."/>
            <person name="Templeton K."/>
            <person name="Luo Z."/>
            <person name="Davy M."/>
            <person name="Cheng C."/>
            <person name="Mcneilage M."/>
            <person name="Scaglione D."/>
            <person name="Liu Y."/>
            <person name="Zhang Q."/>
            <person name="Datson P."/>
            <person name="De Silva N."/>
            <person name="Gardiner S."/>
            <person name="Bassett H."/>
            <person name="Chagne D."/>
            <person name="Mccallum J."/>
            <person name="Dzierzon H."/>
            <person name="Deng C."/>
            <person name="Wang Y.-Y."/>
            <person name="Barron N."/>
            <person name="Manako K."/>
            <person name="Bowen J."/>
            <person name="Foster T."/>
            <person name="Erridge Z."/>
            <person name="Tiffin H."/>
            <person name="Waite C."/>
            <person name="Davies K."/>
            <person name="Grierson E."/>
            <person name="Laing W."/>
            <person name="Kirk R."/>
            <person name="Chen X."/>
            <person name="Wood M."/>
            <person name="Montefiori M."/>
            <person name="Brummell D."/>
            <person name="Schwinn K."/>
            <person name="Catanach A."/>
            <person name="Fullerton C."/>
            <person name="Li D."/>
            <person name="Meiyalaghan S."/>
            <person name="Nieuwenhuizen N."/>
            <person name="Read N."/>
            <person name="Prakash R."/>
            <person name="Hunter D."/>
            <person name="Zhang H."/>
            <person name="Mckenzie M."/>
            <person name="Knabel M."/>
            <person name="Harris A."/>
            <person name="Allan A."/>
            <person name="Chen A."/>
            <person name="Janssen B."/>
            <person name="Plunkett B."/>
            <person name="Dwamena C."/>
            <person name="Voogd C."/>
            <person name="Leif D."/>
            <person name="Lafferty D."/>
            <person name="Souleyre E."/>
            <person name="Varkonyi-Gasic E."/>
            <person name="Gambi F."/>
            <person name="Hanley J."/>
            <person name="Yao J.-L."/>
            <person name="Cheung J."/>
            <person name="David K."/>
            <person name="Warren B."/>
            <person name="Marsh K."/>
            <person name="Snowden K."/>
            <person name="Lin-Wang K."/>
            <person name="Brian L."/>
            <person name="Martinez-Sanchez M."/>
            <person name="Wang M."/>
            <person name="Ileperuma N."/>
            <person name="Macnee N."/>
            <person name="Campin R."/>
            <person name="Mcatee P."/>
            <person name="Drummond R."/>
            <person name="Espley R."/>
            <person name="Ireland H."/>
            <person name="Wu R."/>
            <person name="Atkinson R."/>
            <person name="Karunairetnam S."/>
            <person name="Bulley S."/>
            <person name="Chunkath S."/>
            <person name="Hanley Z."/>
            <person name="Storey R."/>
            <person name="Thrimawithana A."/>
            <person name="Thomson S."/>
            <person name="David C."/>
            <person name="Testolin R."/>
        </authorList>
    </citation>
    <scope>NUCLEOTIDE SEQUENCE [LARGE SCALE GENOMIC DNA]</scope>
    <source>
        <strain evidence="3">cv. Red5</strain>
        <tissue evidence="2">Young leaf</tissue>
    </source>
</reference>
<dbReference type="SUPFAM" id="SSF50965">
    <property type="entry name" value="Galactose oxidase, central domain"/>
    <property type="match status" value="1"/>
</dbReference>
<dbReference type="PANTHER" id="PTHR31672">
    <property type="entry name" value="BNACNNG10540D PROTEIN"/>
    <property type="match status" value="1"/>
</dbReference>
<dbReference type="Pfam" id="PF00646">
    <property type="entry name" value="F-box"/>
    <property type="match status" value="1"/>
</dbReference>
<dbReference type="InterPro" id="IPR011043">
    <property type="entry name" value="Gal_Oxase/kelch_b-propeller"/>
</dbReference>
<name>A0A2R6R6N2_ACTCC</name>
<dbReference type="SUPFAM" id="SSF81383">
    <property type="entry name" value="F-box domain"/>
    <property type="match status" value="1"/>
</dbReference>
<dbReference type="EMBL" id="NKQK01000009">
    <property type="protein sequence ID" value="PSS21676.1"/>
    <property type="molecule type" value="Genomic_DNA"/>
</dbReference>
<reference evidence="3" key="2">
    <citation type="journal article" date="2018" name="BMC Genomics">
        <title>A manually annotated Actinidia chinensis var. chinensis (kiwifruit) genome highlights the challenges associated with draft genomes and gene prediction in plants.</title>
        <authorList>
            <person name="Pilkington S.M."/>
            <person name="Crowhurst R."/>
            <person name="Hilario E."/>
            <person name="Nardozza S."/>
            <person name="Fraser L."/>
            <person name="Peng Y."/>
            <person name="Gunaseelan K."/>
            <person name="Simpson R."/>
            <person name="Tahir J."/>
            <person name="Deroles S.C."/>
            <person name="Templeton K."/>
            <person name="Luo Z."/>
            <person name="Davy M."/>
            <person name="Cheng C."/>
            <person name="McNeilage M."/>
            <person name="Scaglione D."/>
            <person name="Liu Y."/>
            <person name="Zhang Q."/>
            <person name="Datson P."/>
            <person name="De Silva N."/>
            <person name="Gardiner S.E."/>
            <person name="Bassett H."/>
            <person name="Chagne D."/>
            <person name="McCallum J."/>
            <person name="Dzierzon H."/>
            <person name="Deng C."/>
            <person name="Wang Y.Y."/>
            <person name="Barron L."/>
            <person name="Manako K."/>
            <person name="Bowen J."/>
            <person name="Foster T.M."/>
            <person name="Erridge Z.A."/>
            <person name="Tiffin H."/>
            <person name="Waite C.N."/>
            <person name="Davies K.M."/>
            <person name="Grierson E.P."/>
            <person name="Laing W.A."/>
            <person name="Kirk R."/>
            <person name="Chen X."/>
            <person name="Wood M."/>
            <person name="Montefiori M."/>
            <person name="Brummell D.A."/>
            <person name="Schwinn K.E."/>
            <person name="Catanach A."/>
            <person name="Fullerton C."/>
            <person name="Li D."/>
            <person name="Meiyalaghan S."/>
            <person name="Nieuwenhuizen N."/>
            <person name="Read N."/>
            <person name="Prakash R."/>
            <person name="Hunter D."/>
            <person name="Zhang H."/>
            <person name="McKenzie M."/>
            <person name="Knabel M."/>
            <person name="Harris A."/>
            <person name="Allan A.C."/>
            <person name="Gleave A."/>
            <person name="Chen A."/>
            <person name="Janssen B.J."/>
            <person name="Plunkett B."/>
            <person name="Ampomah-Dwamena C."/>
            <person name="Voogd C."/>
            <person name="Leif D."/>
            <person name="Lafferty D."/>
            <person name="Souleyre E.J.F."/>
            <person name="Varkonyi-Gasic E."/>
            <person name="Gambi F."/>
            <person name="Hanley J."/>
            <person name="Yao J.L."/>
            <person name="Cheung J."/>
            <person name="David K.M."/>
            <person name="Warren B."/>
            <person name="Marsh K."/>
            <person name="Snowden K.C."/>
            <person name="Lin-Wang K."/>
            <person name="Brian L."/>
            <person name="Martinez-Sanchez M."/>
            <person name="Wang M."/>
            <person name="Ileperuma N."/>
            <person name="Macnee N."/>
            <person name="Campin R."/>
            <person name="McAtee P."/>
            <person name="Drummond R.S.M."/>
            <person name="Espley R.V."/>
            <person name="Ireland H.S."/>
            <person name="Wu R."/>
            <person name="Atkinson R.G."/>
            <person name="Karunairetnam S."/>
            <person name="Bulley S."/>
            <person name="Chunkath S."/>
            <person name="Hanley Z."/>
            <person name="Storey R."/>
            <person name="Thrimawithana A.H."/>
            <person name="Thomson S."/>
            <person name="David C."/>
            <person name="Testolin R."/>
            <person name="Huang H."/>
            <person name="Hellens R.P."/>
            <person name="Schaffer R.J."/>
        </authorList>
    </citation>
    <scope>NUCLEOTIDE SEQUENCE [LARGE SCALE GENOMIC DNA]</scope>
    <source>
        <strain evidence="3">cv. Red5</strain>
    </source>
</reference>
<evidence type="ECO:0000259" key="1">
    <source>
        <dbReference type="PROSITE" id="PS50181"/>
    </source>
</evidence>
<dbReference type="InterPro" id="IPR001810">
    <property type="entry name" value="F-box_dom"/>
</dbReference>
<comment type="caution">
    <text evidence="2">The sequence shown here is derived from an EMBL/GenBank/DDBJ whole genome shotgun (WGS) entry which is preliminary data.</text>
</comment>
<dbReference type="NCBIfam" id="TIGR01640">
    <property type="entry name" value="F_box_assoc_1"/>
    <property type="match status" value="1"/>
</dbReference>
<gene>
    <name evidence="2" type="ORF">CEY00_Acc10725</name>
</gene>
<dbReference type="InParanoid" id="A0A2R6R6N2"/>
<dbReference type="PROSITE" id="PS50181">
    <property type="entry name" value="FBOX"/>
    <property type="match status" value="1"/>
</dbReference>
<sequence>MDIERCKRGREHDPSFEERDDEQGQYLTAATDSALSFCILELPTYLLYDILSRLPPKTIFFCKCVCKTFLKIFTDPYFAEIHLTKAPYGAASIVLQDFSVPSEFRFFYMLDLEETSSSSSSYNNHHPPFRRPRRSGLSKSLTVRNTKFLFCSGRVTLVGSCNGLLCLRSDLRPLPLYYICNPVLGELVVLPPLSFFVNYSGFGFCPKTKQYKVICFICLSCTGPMTNVLSTKAVAEICTLGTESWRRIGDAPCPLLGGSFDSFLNGNLHWLTNSVSSSNRICSFDFETEQFRSVPSPTHFDPVYVHKISWINVGVLGGQLCLCYIIGDAEFDVWVMKDYGVESSWTREFVIDIKFYCGLNVDNLNHPIRFLNNGDLLFISDSKSIVSYSPRKGTFKNFKALGTQNIQAITHIPSFVSLKDMARGKTVKLDKWRTSEGMHIYITTYLHN</sequence>
<dbReference type="Pfam" id="PF08268">
    <property type="entry name" value="FBA_3"/>
    <property type="match status" value="1"/>
</dbReference>
<dbReference type="InterPro" id="IPR013187">
    <property type="entry name" value="F-box-assoc_dom_typ3"/>
</dbReference>
<evidence type="ECO:0000313" key="2">
    <source>
        <dbReference type="EMBL" id="PSS21676.1"/>
    </source>
</evidence>
<dbReference type="InterPro" id="IPR036047">
    <property type="entry name" value="F-box-like_dom_sf"/>
</dbReference>
<protein>
    <submittedName>
        <fullName evidence="2">F-box protein</fullName>
    </submittedName>
</protein>
<organism evidence="2 3">
    <name type="scientific">Actinidia chinensis var. chinensis</name>
    <name type="common">Chinese soft-hair kiwi</name>
    <dbReference type="NCBI Taxonomy" id="1590841"/>
    <lineage>
        <taxon>Eukaryota</taxon>
        <taxon>Viridiplantae</taxon>
        <taxon>Streptophyta</taxon>
        <taxon>Embryophyta</taxon>
        <taxon>Tracheophyta</taxon>
        <taxon>Spermatophyta</taxon>
        <taxon>Magnoliopsida</taxon>
        <taxon>eudicotyledons</taxon>
        <taxon>Gunneridae</taxon>
        <taxon>Pentapetalae</taxon>
        <taxon>asterids</taxon>
        <taxon>Ericales</taxon>
        <taxon>Actinidiaceae</taxon>
        <taxon>Actinidia</taxon>
    </lineage>
</organism>
<dbReference type="STRING" id="1590841.A0A2R6R6N2"/>